<evidence type="ECO:0000313" key="1">
    <source>
        <dbReference type="EMBL" id="KDQ59801.1"/>
    </source>
</evidence>
<dbReference type="HOGENOM" id="CLU_2855895_0_0_1"/>
<reference evidence="2" key="1">
    <citation type="journal article" date="2014" name="Proc. Natl. Acad. Sci. U.S.A.">
        <title>Extensive sampling of basidiomycete genomes demonstrates inadequacy of the white-rot/brown-rot paradigm for wood decay fungi.</title>
        <authorList>
            <person name="Riley R."/>
            <person name="Salamov A.A."/>
            <person name="Brown D.W."/>
            <person name="Nagy L.G."/>
            <person name="Floudas D."/>
            <person name="Held B.W."/>
            <person name="Levasseur A."/>
            <person name="Lombard V."/>
            <person name="Morin E."/>
            <person name="Otillar R."/>
            <person name="Lindquist E.A."/>
            <person name="Sun H."/>
            <person name="LaButti K.M."/>
            <person name="Schmutz J."/>
            <person name="Jabbour D."/>
            <person name="Luo H."/>
            <person name="Baker S.E."/>
            <person name="Pisabarro A.G."/>
            <person name="Walton J.D."/>
            <person name="Blanchette R.A."/>
            <person name="Henrissat B."/>
            <person name="Martin F."/>
            <person name="Cullen D."/>
            <person name="Hibbett D.S."/>
            <person name="Grigoriev I.V."/>
        </authorList>
    </citation>
    <scope>NUCLEOTIDE SEQUENCE [LARGE SCALE GENOMIC DNA]</scope>
    <source>
        <strain evidence="2">MUCL 33604</strain>
    </source>
</reference>
<dbReference type="AlphaFoldDB" id="A0A067QB43"/>
<accession>A0A067QB43</accession>
<dbReference type="Proteomes" id="UP000027265">
    <property type="component" value="Unassembled WGS sequence"/>
</dbReference>
<gene>
    <name evidence="1" type="ORF">JAAARDRAFT_126382</name>
</gene>
<proteinExistence type="predicted"/>
<dbReference type="EMBL" id="KL197715">
    <property type="protein sequence ID" value="KDQ59801.1"/>
    <property type="molecule type" value="Genomic_DNA"/>
</dbReference>
<sequence length="65" mass="7304">RLRSLLITGAQTMEEWLSALDTDGEDYTLGLDRLGLQQAFDLFFQTLSEIGGFEGSEVEEMVRTC</sequence>
<evidence type="ECO:0000313" key="2">
    <source>
        <dbReference type="Proteomes" id="UP000027265"/>
    </source>
</evidence>
<keyword evidence="2" id="KW-1185">Reference proteome</keyword>
<dbReference type="OrthoDB" id="2574879at2759"/>
<dbReference type="InParanoid" id="A0A067QB43"/>
<feature type="non-terminal residue" evidence="1">
    <location>
        <position position="1"/>
    </location>
</feature>
<organism evidence="1 2">
    <name type="scientific">Jaapia argillacea MUCL 33604</name>
    <dbReference type="NCBI Taxonomy" id="933084"/>
    <lineage>
        <taxon>Eukaryota</taxon>
        <taxon>Fungi</taxon>
        <taxon>Dikarya</taxon>
        <taxon>Basidiomycota</taxon>
        <taxon>Agaricomycotina</taxon>
        <taxon>Agaricomycetes</taxon>
        <taxon>Agaricomycetidae</taxon>
        <taxon>Jaapiales</taxon>
        <taxon>Jaapiaceae</taxon>
        <taxon>Jaapia</taxon>
    </lineage>
</organism>
<protein>
    <submittedName>
        <fullName evidence="1">Uncharacterized protein</fullName>
    </submittedName>
</protein>
<name>A0A067QB43_9AGAM</name>